<reference evidence="3" key="1">
    <citation type="journal article" date="2014" name="Proc. Natl. Acad. Sci. U.S.A.">
        <title>Extensive sampling of basidiomycete genomes demonstrates inadequacy of the white-rot/brown-rot paradigm for wood decay fungi.</title>
        <authorList>
            <person name="Riley R."/>
            <person name="Salamov A.A."/>
            <person name="Brown D.W."/>
            <person name="Nagy L.G."/>
            <person name="Floudas D."/>
            <person name="Held B.W."/>
            <person name="Levasseur A."/>
            <person name="Lombard V."/>
            <person name="Morin E."/>
            <person name="Otillar R."/>
            <person name="Lindquist E.A."/>
            <person name="Sun H."/>
            <person name="LaButti K.M."/>
            <person name="Schmutz J."/>
            <person name="Jabbour D."/>
            <person name="Luo H."/>
            <person name="Baker S.E."/>
            <person name="Pisabarro A.G."/>
            <person name="Walton J.D."/>
            <person name="Blanchette R.A."/>
            <person name="Henrissat B."/>
            <person name="Martin F."/>
            <person name="Cullen D."/>
            <person name="Hibbett D.S."/>
            <person name="Grigoriev I.V."/>
        </authorList>
    </citation>
    <scope>NUCLEOTIDE SEQUENCE [LARGE SCALE GENOMIC DNA]</scope>
    <source>
        <strain evidence="3">CBS 339.88</strain>
    </source>
</reference>
<dbReference type="Proteomes" id="UP000027222">
    <property type="component" value="Unassembled WGS sequence"/>
</dbReference>
<feature type="transmembrane region" description="Helical" evidence="1">
    <location>
        <begin position="69"/>
        <end position="88"/>
    </location>
</feature>
<keyword evidence="3" id="KW-1185">Reference proteome</keyword>
<organism evidence="2 3">
    <name type="scientific">Galerina marginata (strain CBS 339.88)</name>
    <dbReference type="NCBI Taxonomy" id="685588"/>
    <lineage>
        <taxon>Eukaryota</taxon>
        <taxon>Fungi</taxon>
        <taxon>Dikarya</taxon>
        <taxon>Basidiomycota</taxon>
        <taxon>Agaricomycotina</taxon>
        <taxon>Agaricomycetes</taxon>
        <taxon>Agaricomycetidae</taxon>
        <taxon>Agaricales</taxon>
        <taxon>Agaricineae</taxon>
        <taxon>Strophariaceae</taxon>
        <taxon>Galerina</taxon>
    </lineage>
</organism>
<keyword evidence="1" id="KW-0472">Membrane</keyword>
<gene>
    <name evidence="2" type="ORF">GALMADRAFT_269375</name>
</gene>
<feature type="transmembrane region" description="Helical" evidence="1">
    <location>
        <begin position="15"/>
        <end position="33"/>
    </location>
</feature>
<keyword evidence="1" id="KW-0812">Transmembrane</keyword>
<dbReference type="EMBL" id="KL142383">
    <property type="protein sequence ID" value="KDR74490.1"/>
    <property type="molecule type" value="Genomic_DNA"/>
</dbReference>
<dbReference type="AlphaFoldDB" id="A0A067SUA1"/>
<accession>A0A067SUA1</accession>
<proteinExistence type="predicted"/>
<evidence type="ECO:0000313" key="2">
    <source>
        <dbReference type="EMBL" id="KDR74490.1"/>
    </source>
</evidence>
<name>A0A067SUA1_GALM3</name>
<sequence>MSRSGWDNKLSTEPIAFFASRLMFFVFLPYAYCQRSGTGHGQVWVMTMCLGPCRRLICRLVMVETRRSCLFIVSCATITVIVWVEFIVSPADSLGSRTKMTDFGASLRLARTYKSLAGVEVFSPVALATKAIKQLKWILSTPSSLLPPPPPPLLCPPTRRTVAASETHTASLLEFP</sequence>
<evidence type="ECO:0000256" key="1">
    <source>
        <dbReference type="SAM" id="Phobius"/>
    </source>
</evidence>
<dbReference type="HOGENOM" id="CLU_1525250_0_0_1"/>
<keyword evidence="1" id="KW-1133">Transmembrane helix</keyword>
<protein>
    <submittedName>
        <fullName evidence="2">Uncharacterized protein</fullName>
    </submittedName>
</protein>
<evidence type="ECO:0000313" key="3">
    <source>
        <dbReference type="Proteomes" id="UP000027222"/>
    </source>
</evidence>